<name>A0ACB9YYG6_9PEZI</name>
<dbReference type="Proteomes" id="UP001497700">
    <property type="component" value="Unassembled WGS sequence"/>
</dbReference>
<sequence>MAVLEATQALLGAFFFGVLFNGASAALLLYAIGYGSAIFRDGLRLVLILFLASSAAWALVEFLSTIIEPTAASTCQVAVIFSSTFDQLGRVFLEQYLVWAVRTEGKKVFSAVPQVLVLGRFGVGMAFVGLTRNEFNPTCVPVSSVQPVAIVSIALDAVMITLVAIRVFSTSPTKDVSSDQVSQTRKSVILVIIGLAIWTGMSVVLLLGMKATALVLKTTLPALGLAILVALITLLSGTLVAPRGPPPRRPDSPTARNVGQDRDLSSSDSTDYPPSRYEDVKAMNTRAMSAYVSGNGGAMVDGGLPGQVNIILPTETIEMGGARKKITKGSAWAKSKGGKLVISNPIIKEAEGMGNPLDRIPTIDLATAASNEKERRIRLAQVDLALIAQRPAPQPPAFFEQPRTLAREVSLKRKEIAPSSELGRSTSTKTTKTSGGLSVEANASSTSSELSPGTEKIRRRSPRQPLAPSIPATFQPIRPGEPVRIPIPRPRSPPQSPKAPEPVKTPLQRRPTTGLPSNPRAQATKAMAKEAKDQRQETVMFINNIVYDDPNAVNNIVQGASKTPMTSLDSADSVVNRPRPIPRKGDKDRQVFPAELSPHGHRRTKSGGSVASRKSILQSMPGSPTQLPPLPPPPKSAGNVVRPHPNDTKSMTFNEKMDILYTSAPASAPSSATTTSKRRSTVPEIPPVPTVYTAPTQLPADEGVFDPEANSDRRVSKTTDRSSIRTTSILGIEDIPQRQTQREVSTRNAVDELGQSWLPGISAENERQQRQLRNKTDRKSSPVIPVGSRFSMSSAKTENKTREDDASTVWGSVHSPVAAVDVYQTRRNARSTYIRKDSRGSEEEIKQDMPANIPSEVMTVMLADDDQKPLLRDEKVHAEIPVFHRRIGDECPTFSTRKDKGRLRKMPPPAPLVLNGRSTKRAVIVQAAEPSPLESPEAAYQMIQAQLQRFEQPNRDSVESQGHQRLALLENLEREMGQLENRWQTRLERDSMSSIQSSPSKDSRPPSIAERRASRRASIRNSALRSVSEYNVGTLSSQSSGPSSENTQASVWQARLADAQMQYMKNTPDLIMKRNNLNFLSVSKAALGSPSPPDTDESGSEYEDEAPPSVQLLSPRVYQPAVQVHALWRPQSPIQHPISFGLWVGSANKSRESNGVDELPGLSVRPVIRKTSDPLPIFSLKLWQKPAEMSSVDAANELWKKYAPSPPTRPVTIRPPRRNKRVTLLPDILENPEPLPNKRGTLAIFQFPWGEKSEHATIQPQPSRAYMAMPGTMTTGGPMLNASLEARSRQLEAEEFMTSFFDDYEAEEDGDNFGDFSDSDREGDDFDENTLWEIASLLKTDKLPSKNSLLPLPQLPSDSPLSASYPPELSNEDYHSDNIVSEEPIPVDRLSLPTSEPVLARSPLWTAQPAAVEFRATVGLPQPDSATWKSYVTEPLEITRSNVRVKEIAPIQSTQLWAPETKNASLVDTGLLWSTSKPVYSMPVVSSHNMAAATAKLSLLWVRPVTTLASDMSGLFDVSHSRVDYRRTSKEPAAVMMARKPRAMAVSLEKLVSKSLWTGETATQSALLWEKPIVMRIPGSDSGLFDVNIPRFDYRRTTKEPAAISTQTTPRATKEPLALLQTRNLWSKNVLASPPSVYGAQLFTPKQPVVASRSAKADATLNAQSVLLWEKPTATLEPQHKGLFDTSVPRYNYRRTSKIPAAIFMSTKLRSSNGPLPMLTTTSLWTGETVEQELPAMVKSSPIPQDIPASIVANWLWEETTLAIPMSEHEGLFDVNVARIDYRRSSKLPAAINTTRKPRKMGEPLATLTSTKLWEIQTKLTHVSAPKTFSLWDKPTLSMPITAGLFQLDSNRKVYRTTSAEPAALAITRKPRIVNESLPTIESYHLWTSSQITSVELDWITISSVRPRSPSVSSTSSTSSAPSSPATDSSSVKTNTTKASSAKSTGSFFSSWFGKKKEPEVGDVPKVPSVPELPEEFVVKNLDEIPHEKPARIPLRQLHRPSVAYRADWNDALREAVAESYPGTMAALRASYPQDWEGALQAAIKASHIAPKIVRKAASPRDWSMSLHEATLASYPEIRFSRGPLRAVRGQWEAALQEAIAESQPSQIADFDVAVRHPVFMGSLETTAETIHPAIGPKVLRPRGSSKAQPNIPAQPANFDVTVRHPVFFGSMKTMAKMVHPAIAIETKDSKRNDIAAAPMLWAKSSKIGATTKGMWASSDSAVDAQATSFNTEIAVVRNNLRKTKENARASEMDAKPDFREQGMWKRGGMLESRSQDRDWLEDSMKKRFSRVELRY</sequence>
<protein>
    <submittedName>
        <fullName evidence="1">Uncharacterized protein</fullName>
    </submittedName>
</protein>
<keyword evidence="2" id="KW-1185">Reference proteome</keyword>
<comment type="caution">
    <text evidence="1">The sequence shown here is derived from an EMBL/GenBank/DDBJ whole genome shotgun (WGS) entry which is preliminary data.</text>
</comment>
<proteinExistence type="predicted"/>
<dbReference type="EMBL" id="MU393491">
    <property type="protein sequence ID" value="KAI4864131.1"/>
    <property type="molecule type" value="Genomic_DNA"/>
</dbReference>
<organism evidence="1 2">
    <name type="scientific">Hypoxylon rubiginosum</name>
    <dbReference type="NCBI Taxonomy" id="110542"/>
    <lineage>
        <taxon>Eukaryota</taxon>
        <taxon>Fungi</taxon>
        <taxon>Dikarya</taxon>
        <taxon>Ascomycota</taxon>
        <taxon>Pezizomycotina</taxon>
        <taxon>Sordariomycetes</taxon>
        <taxon>Xylariomycetidae</taxon>
        <taxon>Xylariales</taxon>
        <taxon>Hypoxylaceae</taxon>
        <taxon>Hypoxylon</taxon>
    </lineage>
</organism>
<evidence type="ECO:0000313" key="2">
    <source>
        <dbReference type="Proteomes" id="UP001497700"/>
    </source>
</evidence>
<reference evidence="1 2" key="1">
    <citation type="journal article" date="2022" name="New Phytol.">
        <title>Ecological generalism drives hyperdiversity of secondary metabolite gene clusters in xylarialean endophytes.</title>
        <authorList>
            <person name="Franco M.E.E."/>
            <person name="Wisecaver J.H."/>
            <person name="Arnold A.E."/>
            <person name="Ju Y.M."/>
            <person name="Slot J.C."/>
            <person name="Ahrendt S."/>
            <person name="Moore L.P."/>
            <person name="Eastman K.E."/>
            <person name="Scott K."/>
            <person name="Konkel Z."/>
            <person name="Mondo S.J."/>
            <person name="Kuo A."/>
            <person name="Hayes R.D."/>
            <person name="Haridas S."/>
            <person name="Andreopoulos B."/>
            <person name="Riley R."/>
            <person name="LaButti K."/>
            <person name="Pangilinan J."/>
            <person name="Lipzen A."/>
            <person name="Amirebrahimi M."/>
            <person name="Yan J."/>
            <person name="Adam C."/>
            <person name="Keymanesh K."/>
            <person name="Ng V."/>
            <person name="Louie K."/>
            <person name="Northen T."/>
            <person name="Drula E."/>
            <person name="Henrissat B."/>
            <person name="Hsieh H.M."/>
            <person name="Youens-Clark K."/>
            <person name="Lutzoni F."/>
            <person name="Miadlikowska J."/>
            <person name="Eastwood D.C."/>
            <person name="Hamelin R.C."/>
            <person name="Grigoriev I.V."/>
            <person name="U'Ren J.M."/>
        </authorList>
    </citation>
    <scope>NUCLEOTIDE SEQUENCE [LARGE SCALE GENOMIC DNA]</scope>
    <source>
        <strain evidence="1 2">CBS 119005</strain>
    </source>
</reference>
<accession>A0ACB9YYG6</accession>
<gene>
    <name evidence="1" type="ORF">F4820DRAFT_347789</name>
</gene>
<evidence type="ECO:0000313" key="1">
    <source>
        <dbReference type="EMBL" id="KAI4864131.1"/>
    </source>
</evidence>